<accession>A0A1Y1UNB0</accession>
<comment type="caution">
    <text evidence="1">The sequence shown here is derived from an EMBL/GenBank/DDBJ whole genome shotgun (WGS) entry which is preliminary data.</text>
</comment>
<dbReference type="InParanoid" id="A0A1Y1UNB0"/>
<gene>
    <name evidence="1" type="ORF">BD324DRAFT_649072</name>
</gene>
<dbReference type="CDD" id="cd11296">
    <property type="entry name" value="O-FucT_like"/>
    <property type="match status" value="1"/>
</dbReference>
<dbReference type="Gene3D" id="3.40.50.11350">
    <property type="match status" value="1"/>
</dbReference>
<dbReference type="RefSeq" id="XP_021872837.1">
    <property type="nucleotide sequence ID" value="XM_022017932.1"/>
</dbReference>
<evidence type="ECO:0000313" key="1">
    <source>
        <dbReference type="EMBL" id="ORX38974.1"/>
    </source>
</evidence>
<dbReference type="GeneID" id="33559741"/>
<sequence length="474" mass="53757">MRITFPNPLGPPISFDTANIPSGPPILSRLTSHPRRAQIRVLLLILISLLLLSWRPSPPFPPDYAREWSLERTLPKSYNRPLIEGKEGRYIKFESPKPTGFNHQMQRVLLQHHLAVLSNRSYAYEPLVQDDTRFPFVLTFPPWRSARVPLSALISTVTSGFERFFDNPRAVPYSHYRSICPSWKETVYQLKDADHPDGNLDVSLDAQMRVHQLQALFAGNDAKCLRIQGPVFGDDFFDSESLLQLQQSFIQSPVLQHFTMSPTVLSVVNREMHRLAPDSAPYDLTRVGTAFTAEGVRPGSNWKHILALHLRHGDSWSQTCHDKGMKSAPFVGWTKIPEFPGNENVPPPADMAEAARLGLYKAKCSPDTLDIIARARRMRKNHPFLHTVYILTDGVTPWGEEVKMWLLSEGWENVWLSPKDIWPDWQDGEIGVGVDMEVARRSGVFVGNGFSTTGSNIALLRLRDGIHPDLTQFW</sequence>
<dbReference type="OrthoDB" id="2559662at2759"/>
<dbReference type="EMBL" id="NBSH01000003">
    <property type="protein sequence ID" value="ORX38974.1"/>
    <property type="molecule type" value="Genomic_DNA"/>
</dbReference>
<keyword evidence="2" id="KW-1185">Reference proteome</keyword>
<reference evidence="1 2" key="1">
    <citation type="submission" date="2017-03" db="EMBL/GenBank/DDBJ databases">
        <title>Widespread Adenine N6-methylation of Active Genes in Fungi.</title>
        <authorList>
            <consortium name="DOE Joint Genome Institute"/>
            <person name="Mondo S.J."/>
            <person name="Dannebaum R.O."/>
            <person name="Kuo R.C."/>
            <person name="Louie K.B."/>
            <person name="Bewick A.J."/>
            <person name="Labutti K."/>
            <person name="Haridas S."/>
            <person name="Kuo A."/>
            <person name="Salamov A."/>
            <person name="Ahrendt S.R."/>
            <person name="Lau R."/>
            <person name="Bowen B.P."/>
            <person name="Lipzen A."/>
            <person name="Sullivan W."/>
            <person name="Andreopoulos W.B."/>
            <person name="Clum A."/>
            <person name="Lindquist E."/>
            <person name="Daum C."/>
            <person name="Northen T.R."/>
            <person name="Ramamoorthy G."/>
            <person name="Schmitz R.J."/>
            <person name="Gryganskyi A."/>
            <person name="Culley D."/>
            <person name="Magnuson J."/>
            <person name="James T.Y."/>
            <person name="O'Malley M.A."/>
            <person name="Stajich J.E."/>
            <person name="Spatafora J.W."/>
            <person name="Visel A."/>
            <person name="Grigoriev I.V."/>
        </authorList>
    </citation>
    <scope>NUCLEOTIDE SEQUENCE [LARGE SCALE GENOMIC DNA]</scope>
    <source>
        <strain evidence="1 2">NRRL Y-17943</strain>
    </source>
</reference>
<dbReference type="STRING" id="4999.A0A1Y1UNB0"/>
<name>A0A1Y1UNB0_9TREE</name>
<proteinExistence type="predicted"/>
<protein>
    <recommendedName>
        <fullName evidence="3">GDP-fucose protein O-fucosyltransferase-domain-containing protein</fullName>
    </recommendedName>
</protein>
<evidence type="ECO:0000313" key="2">
    <source>
        <dbReference type="Proteomes" id="UP000193218"/>
    </source>
</evidence>
<dbReference type="Proteomes" id="UP000193218">
    <property type="component" value="Unassembled WGS sequence"/>
</dbReference>
<evidence type="ECO:0008006" key="3">
    <source>
        <dbReference type="Google" id="ProtNLM"/>
    </source>
</evidence>
<dbReference type="AlphaFoldDB" id="A0A1Y1UNB0"/>
<organism evidence="1 2">
    <name type="scientific">Kockovaella imperatae</name>
    <dbReference type="NCBI Taxonomy" id="4999"/>
    <lineage>
        <taxon>Eukaryota</taxon>
        <taxon>Fungi</taxon>
        <taxon>Dikarya</taxon>
        <taxon>Basidiomycota</taxon>
        <taxon>Agaricomycotina</taxon>
        <taxon>Tremellomycetes</taxon>
        <taxon>Tremellales</taxon>
        <taxon>Cuniculitremaceae</taxon>
        <taxon>Kockovaella</taxon>
    </lineage>
</organism>